<dbReference type="Proteomes" id="UP000006635">
    <property type="component" value="Segment"/>
</dbReference>
<evidence type="ECO:0000313" key="1">
    <source>
        <dbReference type="EMBL" id="AAK94123.1"/>
    </source>
</evidence>
<proteinExistence type="predicted"/>
<keyword evidence="2" id="KW-1185">Reference proteome</keyword>
<dbReference type="GeneID" id="921914"/>
<dbReference type="EMBL" id="AF403738">
    <property type="protein sequence ID" value="AAK94123.1"/>
    <property type="molecule type" value="Genomic_DNA"/>
</dbReference>
<dbReference type="SUPFAM" id="SSF56747">
    <property type="entry name" value="Prim-pol domain"/>
    <property type="match status" value="1"/>
</dbReference>
<dbReference type="InterPro" id="IPR016658">
    <property type="entry name" value="DNA_primase_LEF1"/>
</dbReference>
<accession>Q77GU6</accession>
<organism evidence="1 2">
    <name type="scientific">Culex nigripalpus nucleopolyhedrovirus (isolate Florida/1997)</name>
    <name type="common">CuniNPV</name>
    <dbReference type="NCBI Taxonomy" id="645993"/>
    <lineage>
        <taxon>Viruses</taxon>
        <taxon>Viruses incertae sedis</taxon>
        <taxon>Naldaviricetes</taxon>
        <taxon>Lefavirales</taxon>
        <taxon>Baculoviridae</taxon>
        <taxon>Deltabaculovirus</taxon>
    </lineage>
</organism>
<sequence length="235" mass="26872">MSEFIETVHYNTDPIRSSYGICGLHTRGNRGCREWVIDIDLKTDDPELANFVLNVSVVTSMFFFGTENIKVYHTGNDGIHIWLNPANFPVDSSAELRGFYLAAMQLPKGEEELHELVRTTECRLFCDADCCGIDCKPKMRIIDTPPNPTEPISFAECFVRALCCNETYMNEMTSIIRNNRDVVSTVTDVWRLFWPPIDAGLFQSPARLCRAPLSYHLKGGRLSRRIDLDEYFKND</sequence>
<dbReference type="RefSeq" id="NP_203349.1">
    <property type="nucleotide sequence ID" value="NC_003084.1"/>
</dbReference>
<dbReference type="KEGG" id="vg:921914"/>
<name>Q77GU6_NPVCO</name>
<protein>
    <submittedName>
        <fullName evidence="1">CUN045 putative lef-1 late expression factor 1, similar to AcMNPV ORF14</fullName>
    </submittedName>
</protein>
<evidence type="ECO:0000313" key="2">
    <source>
        <dbReference type="Proteomes" id="UP000006635"/>
    </source>
</evidence>
<dbReference type="PIRSF" id="PIRSF016433">
    <property type="entry name" value="Viral_DNA_prim"/>
    <property type="match status" value="1"/>
</dbReference>
<organismHost>
    <name type="scientific">Culex nigripalpus</name>
    <dbReference type="NCBI Taxonomy" id="42429"/>
</organismHost>
<reference evidence="1 2" key="1">
    <citation type="journal article" date="2001" name="J. Virol.">
        <title>Genome sequence of a baculovirus pathogenic for Culex nigripalpus.</title>
        <authorList>
            <person name="Afonso C.L."/>
            <person name="Tulman E.R."/>
            <person name="Lu Z."/>
            <person name="Balinsky C.A."/>
            <person name="Moser B.A."/>
            <person name="Becnel J.J."/>
            <person name="Rock D.L."/>
            <person name="Kutish G.F."/>
        </authorList>
    </citation>
    <scope>NUCLEOTIDE SEQUENCE [LARGE SCALE GENOMIC DNA]</scope>
    <source>
        <strain evidence="2">Isolate Florida/1997</strain>
    </source>
</reference>
<gene>
    <name evidence="1" type="primary">CUN045</name>
</gene>